<proteinExistence type="predicted"/>
<accession>A0A0C3P6Q6</accession>
<protein>
    <submittedName>
        <fullName evidence="2">Uncharacterized protein</fullName>
    </submittedName>
</protein>
<feature type="region of interest" description="Disordered" evidence="1">
    <location>
        <begin position="1"/>
        <end position="36"/>
    </location>
</feature>
<evidence type="ECO:0000313" key="2">
    <source>
        <dbReference type="EMBL" id="KIO09015.1"/>
    </source>
</evidence>
<sequence length="86" mass="9419">MPTHCPSSPIGRRGAARRETCTHRSPMRQSTPLDSMRVGQAKVRTLARPINGIMISKNLLAQNGLQTNHIQQVLHYLAANTVSSST</sequence>
<evidence type="ECO:0000313" key="3">
    <source>
        <dbReference type="Proteomes" id="UP000054217"/>
    </source>
</evidence>
<dbReference type="HOGENOM" id="CLU_2498738_0_0_1"/>
<dbReference type="Proteomes" id="UP000054217">
    <property type="component" value="Unassembled WGS sequence"/>
</dbReference>
<organism evidence="2 3">
    <name type="scientific">Pisolithus tinctorius Marx 270</name>
    <dbReference type="NCBI Taxonomy" id="870435"/>
    <lineage>
        <taxon>Eukaryota</taxon>
        <taxon>Fungi</taxon>
        <taxon>Dikarya</taxon>
        <taxon>Basidiomycota</taxon>
        <taxon>Agaricomycotina</taxon>
        <taxon>Agaricomycetes</taxon>
        <taxon>Agaricomycetidae</taxon>
        <taxon>Boletales</taxon>
        <taxon>Sclerodermatineae</taxon>
        <taxon>Pisolithaceae</taxon>
        <taxon>Pisolithus</taxon>
    </lineage>
</organism>
<dbReference type="InParanoid" id="A0A0C3P6Q6"/>
<dbReference type="AlphaFoldDB" id="A0A0C3P6Q6"/>
<reference evidence="2 3" key="1">
    <citation type="submission" date="2014-04" db="EMBL/GenBank/DDBJ databases">
        <authorList>
            <consortium name="DOE Joint Genome Institute"/>
            <person name="Kuo A."/>
            <person name="Kohler A."/>
            <person name="Costa M.D."/>
            <person name="Nagy L.G."/>
            <person name="Floudas D."/>
            <person name="Copeland A."/>
            <person name="Barry K.W."/>
            <person name="Cichocki N."/>
            <person name="Veneault-Fourrey C."/>
            <person name="LaButti K."/>
            <person name="Lindquist E.A."/>
            <person name="Lipzen A."/>
            <person name="Lundell T."/>
            <person name="Morin E."/>
            <person name="Murat C."/>
            <person name="Sun H."/>
            <person name="Tunlid A."/>
            <person name="Henrissat B."/>
            <person name="Grigoriev I.V."/>
            <person name="Hibbett D.S."/>
            <person name="Martin F."/>
            <person name="Nordberg H.P."/>
            <person name="Cantor M.N."/>
            <person name="Hua S.X."/>
        </authorList>
    </citation>
    <scope>NUCLEOTIDE SEQUENCE [LARGE SCALE GENOMIC DNA]</scope>
    <source>
        <strain evidence="2 3">Marx 270</strain>
    </source>
</reference>
<keyword evidence="3" id="KW-1185">Reference proteome</keyword>
<reference evidence="3" key="2">
    <citation type="submission" date="2015-01" db="EMBL/GenBank/DDBJ databases">
        <title>Evolutionary Origins and Diversification of the Mycorrhizal Mutualists.</title>
        <authorList>
            <consortium name="DOE Joint Genome Institute"/>
            <consortium name="Mycorrhizal Genomics Consortium"/>
            <person name="Kohler A."/>
            <person name="Kuo A."/>
            <person name="Nagy L.G."/>
            <person name="Floudas D."/>
            <person name="Copeland A."/>
            <person name="Barry K.W."/>
            <person name="Cichocki N."/>
            <person name="Veneault-Fourrey C."/>
            <person name="LaButti K."/>
            <person name="Lindquist E.A."/>
            <person name="Lipzen A."/>
            <person name="Lundell T."/>
            <person name="Morin E."/>
            <person name="Murat C."/>
            <person name="Riley R."/>
            <person name="Ohm R."/>
            <person name="Sun H."/>
            <person name="Tunlid A."/>
            <person name="Henrissat B."/>
            <person name="Grigoriev I.V."/>
            <person name="Hibbett D.S."/>
            <person name="Martin F."/>
        </authorList>
    </citation>
    <scope>NUCLEOTIDE SEQUENCE [LARGE SCALE GENOMIC DNA]</scope>
    <source>
        <strain evidence="3">Marx 270</strain>
    </source>
</reference>
<gene>
    <name evidence="2" type="ORF">M404DRAFT_996733</name>
</gene>
<dbReference type="EMBL" id="KN831955">
    <property type="protein sequence ID" value="KIO09015.1"/>
    <property type="molecule type" value="Genomic_DNA"/>
</dbReference>
<evidence type="ECO:0000256" key="1">
    <source>
        <dbReference type="SAM" id="MobiDB-lite"/>
    </source>
</evidence>
<name>A0A0C3P6Q6_PISTI</name>